<dbReference type="EMBL" id="JARJCW010000058">
    <property type="protein sequence ID" value="KAJ7201598.1"/>
    <property type="molecule type" value="Genomic_DNA"/>
</dbReference>
<protein>
    <submittedName>
        <fullName evidence="2">Uncharacterized protein</fullName>
    </submittedName>
</protein>
<name>A0AAD6V3S8_9AGAR</name>
<feature type="transmembrane region" description="Helical" evidence="1">
    <location>
        <begin position="79"/>
        <end position="97"/>
    </location>
</feature>
<gene>
    <name evidence="2" type="ORF">GGX14DRAFT_571247</name>
</gene>
<organism evidence="2 3">
    <name type="scientific">Mycena pura</name>
    <dbReference type="NCBI Taxonomy" id="153505"/>
    <lineage>
        <taxon>Eukaryota</taxon>
        <taxon>Fungi</taxon>
        <taxon>Dikarya</taxon>
        <taxon>Basidiomycota</taxon>
        <taxon>Agaricomycotina</taxon>
        <taxon>Agaricomycetes</taxon>
        <taxon>Agaricomycetidae</taxon>
        <taxon>Agaricales</taxon>
        <taxon>Marasmiineae</taxon>
        <taxon>Mycenaceae</taxon>
        <taxon>Mycena</taxon>
    </lineage>
</organism>
<dbReference type="Proteomes" id="UP001219525">
    <property type="component" value="Unassembled WGS sequence"/>
</dbReference>
<evidence type="ECO:0000256" key="1">
    <source>
        <dbReference type="SAM" id="Phobius"/>
    </source>
</evidence>
<keyword evidence="1" id="KW-0472">Membrane</keyword>
<evidence type="ECO:0000313" key="3">
    <source>
        <dbReference type="Proteomes" id="UP001219525"/>
    </source>
</evidence>
<evidence type="ECO:0000313" key="2">
    <source>
        <dbReference type="EMBL" id="KAJ7201598.1"/>
    </source>
</evidence>
<dbReference type="AlphaFoldDB" id="A0AAD6V3S8"/>
<keyword evidence="1" id="KW-0812">Transmembrane</keyword>
<reference evidence="2" key="1">
    <citation type="submission" date="2023-03" db="EMBL/GenBank/DDBJ databases">
        <title>Massive genome expansion in bonnet fungi (Mycena s.s.) driven by repeated elements and novel gene families across ecological guilds.</title>
        <authorList>
            <consortium name="Lawrence Berkeley National Laboratory"/>
            <person name="Harder C.B."/>
            <person name="Miyauchi S."/>
            <person name="Viragh M."/>
            <person name="Kuo A."/>
            <person name="Thoen E."/>
            <person name="Andreopoulos B."/>
            <person name="Lu D."/>
            <person name="Skrede I."/>
            <person name="Drula E."/>
            <person name="Henrissat B."/>
            <person name="Morin E."/>
            <person name="Kohler A."/>
            <person name="Barry K."/>
            <person name="LaButti K."/>
            <person name="Morin E."/>
            <person name="Salamov A."/>
            <person name="Lipzen A."/>
            <person name="Mereny Z."/>
            <person name="Hegedus B."/>
            <person name="Baldrian P."/>
            <person name="Stursova M."/>
            <person name="Weitz H."/>
            <person name="Taylor A."/>
            <person name="Grigoriev I.V."/>
            <person name="Nagy L.G."/>
            <person name="Martin F."/>
            <person name="Kauserud H."/>
        </authorList>
    </citation>
    <scope>NUCLEOTIDE SEQUENCE</scope>
    <source>
        <strain evidence="2">9144</strain>
    </source>
</reference>
<proteinExistence type="predicted"/>
<keyword evidence="3" id="KW-1185">Reference proteome</keyword>
<sequence>MAAHTSFSDSRPTSATAVDGSSVYSDFAKKCALIALAVLVPPPPSLTASALSHALFMRIVMAVAVTSCRLCWLEGGNRGVLLIAFYLLTVLVHILSALDTIRWWTDSPFIPVIVGPALGLLTAETTFWLGKLPALLDGLDKTTLPLEGMMDSASKLFTSFKLDAEILEKTGCPVATLGEQLEGVFFKEHPSNAVMRKWIIDVVKAAAEVQYLADEVPVLSLPLPKS</sequence>
<feature type="transmembrane region" description="Helical" evidence="1">
    <location>
        <begin position="109"/>
        <end position="129"/>
    </location>
</feature>
<feature type="transmembrane region" description="Helical" evidence="1">
    <location>
        <begin position="50"/>
        <end position="72"/>
    </location>
</feature>
<accession>A0AAD6V3S8</accession>
<keyword evidence="1" id="KW-1133">Transmembrane helix</keyword>
<comment type="caution">
    <text evidence="2">The sequence shown here is derived from an EMBL/GenBank/DDBJ whole genome shotgun (WGS) entry which is preliminary data.</text>
</comment>